<name>A0A934UT00_9BURK</name>
<evidence type="ECO:0000313" key="2">
    <source>
        <dbReference type="Proteomes" id="UP000617041"/>
    </source>
</evidence>
<dbReference type="Proteomes" id="UP000617041">
    <property type="component" value="Unassembled WGS sequence"/>
</dbReference>
<reference evidence="1" key="1">
    <citation type="submission" date="2020-12" db="EMBL/GenBank/DDBJ databases">
        <title>Ramlibacter sp. nov., isolated from a freshwater alga, Cryptomonas.</title>
        <authorList>
            <person name="Kim H.M."/>
            <person name="Jeon C.O."/>
        </authorList>
    </citation>
    <scope>NUCLEOTIDE SEQUENCE</scope>
    <source>
        <strain evidence="1">CrO1</strain>
    </source>
</reference>
<organism evidence="1 2">
    <name type="scientific">Ramlibacter algicola</name>
    <dbReference type="NCBI Taxonomy" id="2795217"/>
    <lineage>
        <taxon>Bacteria</taxon>
        <taxon>Pseudomonadati</taxon>
        <taxon>Pseudomonadota</taxon>
        <taxon>Betaproteobacteria</taxon>
        <taxon>Burkholderiales</taxon>
        <taxon>Comamonadaceae</taxon>
        <taxon>Ramlibacter</taxon>
    </lineage>
</organism>
<keyword evidence="2" id="KW-1185">Reference proteome</keyword>
<proteinExistence type="predicted"/>
<accession>A0A934UT00</accession>
<protein>
    <submittedName>
        <fullName evidence="1">Uncharacterized protein</fullName>
    </submittedName>
</protein>
<dbReference type="EMBL" id="JAEDAO010000001">
    <property type="protein sequence ID" value="MBK0394795.1"/>
    <property type="molecule type" value="Genomic_DNA"/>
</dbReference>
<gene>
    <name evidence="1" type="ORF">I8E28_19480</name>
</gene>
<comment type="caution">
    <text evidence="1">The sequence shown here is derived from an EMBL/GenBank/DDBJ whole genome shotgun (WGS) entry which is preliminary data.</text>
</comment>
<dbReference type="AlphaFoldDB" id="A0A934UT00"/>
<evidence type="ECO:0000313" key="1">
    <source>
        <dbReference type="EMBL" id="MBK0394795.1"/>
    </source>
</evidence>
<sequence length="241" mass="27532">MSGNSQRDSVEKSYRKMLRGMDLFERQRPTMAPTATLRFRVLQRKPGVNLQDLELAILARDIEIPIDVAPDRTFTLPRDRRAEAADAVVSPNRRRLTMTWRADVRTPGLPSNTRRLGDLRLECQVGMEAALVSNSPSWIVRLYDKLDTTPAYCNRKNNEYLFFADKPLFGVTLVAGNRREQLPAGRLWAGAFDDPGLRQDLPFCDCEMLVDRTYFLPLADTSWPHDTLVVFDFMDAPDAPR</sequence>